<evidence type="ECO:0000313" key="3">
    <source>
        <dbReference type="Proteomes" id="UP000248544"/>
    </source>
</evidence>
<dbReference type="InterPro" id="IPR033469">
    <property type="entry name" value="CYTH-like_dom_sf"/>
</dbReference>
<dbReference type="RefSeq" id="WP_111170205.1">
    <property type="nucleotide sequence ID" value="NZ_POUA01000258.1"/>
</dbReference>
<gene>
    <name evidence="2" type="ORF">C1I98_26810</name>
</gene>
<protein>
    <recommendedName>
        <fullName evidence="1">VTC domain-containing protein</fullName>
    </recommendedName>
</protein>
<dbReference type="SUPFAM" id="SSF55154">
    <property type="entry name" value="CYTH-like phosphatases"/>
    <property type="match status" value="1"/>
</dbReference>
<dbReference type="Pfam" id="PF09359">
    <property type="entry name" value="VTC"/>
    <property type="match status" value="1"/>
</dbReference>
<sequence length="261" mass="28709">MNAGRATPADVVLTGIAAGLPPVGLAEAAGLMSRIDRKYLVPAAALADLAGRLGERFAVLQIGRRRQFRYSSTYFDTPDLLTYRQHRQGRRRRFKIRTRAYADSGERWLEVKLSGGPRGGGGTDKHRVPHRAAGRALSAEDRDFVSDVVLRGLRTPLPDPLLPILTTDYRRVTLVDGAGAARLTCDTGLVCHDGRRAFAARGDYALVESKSESGDAPPDRALRAMGLRPISVSKYCLAVALLRDAPAGRWRRVLRDYMMER</sequence>
<dbReference type="GO" id="GO:0006799">
    <property type="term" value="P:polyphosphate biosynthetic process"/>
    <property type="evidence" value="ECO:0007669"/>
    <property type="project" value="UniProtKB-ARBA"/>
</dbReference>
<dbReference type="InterPro" id="IPR018966">
    <property type="entry name" value="VTC_domain"/>
</dbReference>
<accession>A0A2W2FGM1</accession>
<feature type="domain" description="VTC" evidence="1">
    <location>
        <begin position="34"/>
        <end position="242"/>
    </location>
</feature>
<proteinExistence type="predicted"/>
<dbReference type="Gene3D" id="3.20.100.30">
    <property type="entry name" value="VTC, catalytic tunnel domain"/>
    <property type="match status" value="1"/>
</dbReference>
<keyword evidence="3" id="KW-1185">Reference proteome</keyword>
<dbReference type="Proteomes" id="UP000248544">
    <property type="component" value="Unassembled WGS sequence"/>
</dbReference>
<dbReference type="InterPro" id="IPR042267">
    <property type="entry name" value="VTC_sf"/>
</dbReference>
<evidence type="ECO:0000259" key="1">
    <source>
        <dbReference type="Pfam" id="PF09359"/>
    </source>
</evidence>
<name>A0A2W2FGM1_9ACTN</name>
<dbReference type="AlphaFoldDB" id="A0A2W2FGM1"/>
<dbReference type="EMBL" id="POUA01000258">
    <property type="protein sequence ID" value="PZG36396.1"/>
    <property type="molecule type" value="Genomic_DNA"/>
</dbReference>
<reference evidence="2 3" key="1">
    <citation type="submission" date="2018-01" db="EMBL/GenBank/DDBJ databases">
        <title>Draft genome sequence of Sphaerisporangium sp. 7K107.</title>
        <authorList>
            <person name="Sahin N."/>
            <person name="Saygin H."/>
            <person name="Ay H."/>
        </authorList>
    </citation>
    <scope>NUCLEOTIDE SEQUENCE [LARGE SCALE GENOMIC DNA]</scope>
    <source>
        <strain evidence="2 3">7K107</strain>
    </source>
</reference>
<organism evidence="2 3">
    <name type="scientific">Spongiactinospora gelatinilytica</name>
    <dbReference type="NCBI Taxonomy" id="2666298"/>
    <lineage>
        <taxon>Bacteria</taxon>
        <taxon>Bacillati</taxon>
        <taxon>Actinomycetota</taxon>
        <taxon>Actinomycetes</taxon>
        <taxon>Streptosporangiales</taxon>
        <taxon>Streptosporangiaceae</taxon>
        <taxon>Spongiactinospora</taxon>
    </lineage>
</organism>
<comment type="caution">
    <text evidence="2">The sequence shown here is derived from an EMBL/GenBank/DDBJ whole genome shotgun (WGS) entry which is preliminary data.</text>
</comment>
<evidence type="ECO:0000313" key="2">
    <source>
        <dbReference type="EMBL" id="PZG36396.1"/>
    </source>
</evidence>